<evidence type="ECO:0000256" key="3">
    <source>
        <dbReference type="ARBA" id="ARBA00004496"/>
    </source>
</evidence>
<reference evidence="18" key="1">
    <citation type="submission" date="2016-05" db="EMBL/GenBank/DDBJ databases">
        <title>Comparative genomics of biotechnologically important yeasts.</title>
        <authorList>
            <consortium name="DOE Joint Genome Institute"/>
            <person name="Riley R."/>
            <person name="Haridas S."/>
            <person name="Wolfe K.H."/>
            <person name="Lopes M.R."/>
            <person name="Hittinger C.T."/>
            <person name="Goker M."/>
            <person name="Salamov A."/>
            <person name="Wisecaver J."/>
            <person name="Long T.M."/>
            <person name="Aerts A.L."/>
            <person name="Barry K."/>
            <person name="Choi C."/>
            <person name="Clum A."/>
            <person name="Coughlan A.Y."/>
            <person name="Deshpande S."/>
            <person name="Douglass A.P."/>
            <person name="Hanson S.J."/>
            <person name="Klenk H.-P."/>
            <person name="Labutti K."/>
            <person name="Lapidus A."/>
            <person name="Lindquist E."/>
            <person name="Lipzen A."/>
            <person name="Meier-Kolthoff J.P."/>
            <person name="Ohm R.A."/>
            <person name="Otillar R.P."/>
            <person name="Pangilinan J."/>
            <person name="Peng Y."/>
            <person name="Rokas A."/>
            <person name="Rosa C.A."/>
            <person name="Scheuner C."/>
            <person name="Sibirny A.A."/>
            <person name="Slot J.C."/>
            <person name="Stielow J.B."/>
            <person name="Sun H."/>
            <person name="Kurtzman C.P."/>
            <person name="Blackwell M."/>
            <person name="Grigoriev I.V."/>
            <person name="Jeffries T.W."/>
        </authorList>
    </citation>
    <scope>NUCLEOTIDE SEQUENCE [LARGE SCALE GENOMIC DNA]</scope>
    <source>
        <strain evidence="18">NRRL Y-2460</strain>
    </source>
</reference>
<evidence type="ECO:0000256" key="14">
    <source>
        <dbReference type="ARBA" id="ARBA00023242"/>
    </source>
</evidence>
<comment type="catalytic activity">
    <reaction evidence="1">
        <text>Exonucleolytic cleavage of poly(A) to 5'-AMP.</text>
        <dbReference type="EC" id="3.1.13.4"/>
    </reaction>
</comment>
<organism evidence="17 18">
    <name type="scientific">Pachysolen tannophilus NRRL Y-2460</name>
    <dbReference type="NCBI Taxonomy" id="669874"/>
    <lineage>
        <taxon>Eukaryota</taxon>
        <taxon>Fungi</taxon>
        <taxon>Dikarya</taxon>
        <taxon>Ascomycota</taxon>
        <taxon>Saccharomycotina</taxon>
        <taxon>Pichiomycetes</taxon>
        <taxon>Pachysolenaceae</taxon>
        <taxon>Pachysolen</taxon>
    </lineage>
</organism>
<keyword evidence="18" id="KW-1185">Reference proteome</keyword>
<keyword evidence="6" id="KW-0963">Cytoplasm</keyword>
<sequence length="503" mass="57112">MNMNNVPPQYLQQQQNNNANTPINLPHELLQQNIAQLRLNNQTNMNQPQQAPQQGQQQQPGLLMSPQIQNRTLQQQQQQLLLQQQQAQLQAQLQQQLHLQQQLQQQQQQQQQVQQQQHQQQQQAQQVAAQQVQQAQQTAQLQQIQQPAVRDVWKHNLQQEMALIRELVEKYNYVSISTEFPGIVARPIGTFRSLKDFHYQTMRANTDILNLIQIGLTLTDKNGDRPKNGIPSTWQFNFKFDLDKEMFSSESIDNLLKTGINFSRHKELGIDPFEFSQLLHDSGLLLLDNVSWLSYHTGYDLGFLISLLINREMPVDEKEFQEWLNLYFPNMYDIKYISKVLFKNQANSSSSKSLESLSEELGIVRNVNLLNNPFFIQVGGQSLLTNLCFQELRALINLQSQQNNSNQTMESFKGCLWGLGDSKDSDNVSVVGTVNNNNTNMLNNLLSAPPGTTLSALSSTINSATASSTGAAPNSKDLNDNGNSSTGGILSPRMGMVYYRRGM</sequence>
<evidence type="ECO:0000256" key="1">
    <source>
        <dbReference type="ARBA" id="ARBA00001663"/>
    </source>
</evidence>
<name>A0A1E4TUV3_PACTA</name>
<dbReference type="InterPro" id="IPR012337">
    <property type="entry name" value="RNaseH-like_sf"/>
</dbReference>
<evidence type="ECO:0000256" key="2">
    <source>
        <dbReference type="ARBA" id="ARBA00004123"/>
    </source>
</evidence>
<keyword evidence="11" id="KW-0694">RNA-binding</keyword>
<dbReference type="STRING" id="669874.A0A1E4TUV3"/>
<evidence type="ECO:0000256" key="10">
    <source>
        <dbReference type="ARBA" id="ARBA00022839"/>
    </source>
</evidence>
<evidence type="ECO:0000256" key="11">
    <source>
        <dbReference type="ARBA" id="ARBA00022884"/>
    </source>
</evidence>
<dbReference type="SUPFAM" id="SSF53098">
    <property type="entry name" value="Ribonuclease H-like"/>
    <property type="match status" value="1"/>
</dbReference>
<keyword evidence="15" id="KW-0175">Coiled coil</keyword>
<evidence type="ECO:0000313" key="17">
    <source>
        <dbReference type="EMBL" id="ODV95530.1"/>
    </source>
</evidence>
<keyword evidence="9" id="KW-0378">Hydrolase</keyword>
<accession>A0A1E4TUV3</accession>
<evidence type="ECO:0000256" key="8">
    <source>
        <dbReference type="ARBA" id="ARBA00022723"/>
    </source>
</evidence>
<dbReference type="EMBL" id="KV454014">
    <property type="protein sequence ID" value="ODV95530.1"/>
    <property type="molecule type" value="Genomic_DNA"/>
</dbReference>
<evidence type="ECO:0000256" key="12">
    <source>
        <dbReference type="ARBA" id="ARBA00023015"/>
    </source>
</evidence>
<dbReference type="GO" id="GO:0003723">
    <property type="term" value="F:RNA binding"/>
    <property type="evidence" value="ECO:0007669"/>
    <property type="project" value="UniProtKB-KW"/>
</dbReference>
<dbReference type="EC" id="3.1.13.4" evidence="5"/>
<dbReference type="InterPro" id="IPR039637">
    <property type="entry name" value="CNOT7/CNOT8/Pop2"/>
</dbReference>
<dbReference type="GO" id="GO:0000932">
    <property type="term" value="C:P-body"/>
    <property type="evidence" value="ECO:0007669"/>
    <property type="project" value="EnsemblFungi"/>
</dbReference>
<comment type="subcellular location">
    <subcellularLocation>
        <location evidence="3">Cytoplasm</location>
    </subcellularLocation>
    <subcellularLocation>
        <location evidence="2">Nucleus</location>
    </subcellularLocation>
</comment>
<keyword evidence="13" id="KW-0804">Transcription</keyword>
<evidence type="ECO:0000256" key="9">
    <source>
        <dbReference type="ARBA" id="ARBA00022801"/>
    </source>
</evidence>
<protein>
    <recommendedName>
        <fullName evidence="5">poly(A)-specific ribonuclease</fullName>
        <ecNumber evidence="5">3.1.13.4</ecNumber>
    </recommendedName>
</protein>
<dbReference type="Gene3D" id="3.30.420.10">
    <property type="entry name" value="Ribonuclease H-like superfamily/Ribonuclease H"/>
    <property type="match status" value="1"/>
</dbReference>
<feature type="region of interest" description="Disordered" evidence="16">
    <location>
        <begin position="465"/>
        <end position="488"/>
    </location>
</feature>
<dbReference type="GO" id="GO:0046872">
    <property type="term" value="F:metal ion binding"/>
    <property type="evidence" value="ECO:0007669"/>
    <property type="project" value="UniProtKB-KW"/>
</dbReference>
<dbReference type="PANTHER" id="PTHR10797">
    <property type="entry name" value="CCR4-NOT TRANSCRIPTION COMPLEX SUBUNIT"/>
    <property type="match status" value="1"/>
</dbReference>
<keyword evidence="12" id="KW-0805">Transcription regulation</keyword>
<gene>
    <name evidence="17" type="ORF">PACTADRAFT_50243</name>
</gene>
<dbReference type="GO" id="GO:0030015">
    <property type="term" value="C:CCR4-NOT core complex"/>
    <property type="evidence" value="ECO:0007669"/>
    <property type="project" value="EnsemblFungi"/>
</dbReference>
<keyword evidence="8" id="KW-0479">Metal-binding</keyword>
<evidence type="ECO:0000256" key="16">
    <source>
        <dbReference type="SAM" id="MobiDB-lite"/>
    </source>
</evidence>
<dbReference type="GO" id="GO:0004535">
    <property type="term" value="F:poly(A)-specific ribonuclease activity"/>
    <property type="evidence" value="ECO:0007669"/>
    <property type="project" value="UniProtKB-EC"/>
</dbReference>
<dbReference type="Proteomes" id="UP000094236">
    <property type="component" value="Unassembled WGS sequence"/>
</dbReference>
<keyword evidence="10" id="KW-0269">Exonuclease</keyword>
<feature type="coiled-coil region" evidence="15">
    <location>
        <begin position="70"/>
        <end position="123"/>
    </location>
</feature>
<evidence type="ECO:0000256" key="13">
    <source>
        <dbReference type="ARBA" id="ARBA00023163"/>
    </source>
</evidence>
<evidence type="ECO:0000313" key="18">
    <source>
        <dbReference type="Proteomes" id="UP000094236"/>
    </source>
</evidence>
<evidence type="ECO:0000256" key="5">
    <source>
        <dbReference type="ARBA" id="ARBA00012161"/>
    </source>
</evidence>
<proteinExistence type="inferred from homology"/>
<keyword evidence="7" id="KW-0540">Nuclease</keyword>
<evidence type="ECO:0000256" key="4">
    <source>
        <dbReference type="ARBA" id="ARBA00008372"/>
    </source>
</evidence>
<feature type="compositionally biased region" description="Low complexity" evidence="16">
    <location>
        <begin position="465"/>
        <end position="475"/>
    </location>
</feature>
<evidence type="ECO:0000256" key="6">
    <source>
        <dbReference type="ARBA" id="ARBA00022490"/>
    </source>
</evidence>
<dbReference type="GO" id="GO:0032968">
    <property type="term" value="P:positive regulation of transcription elongation by RNA polymerase II"/>
    <property type="evidence" value="ECO:0007669"/>
    <property type="project" value="EnsemblFungi"/>
</dbReference>
<dbReference type="GO" id="GO:0006368">
    <property type="term" value="P:transcription elongation by RNA polymerase II"/>
    <property type="evidence" value="ECO:0007669"/>
    <property type="project" value="EnsemblFungi"/>
</dbReference>
<keyword evidence="14" id="KW-0539">Nucleus</keyword>
<dbReference type="GO" id="GO:0000289">
    <property type="term" value="P:nuclear-transcribed mRNA poly(A) tail shortening"/>
    <property type="evidence" value="ECO:0007669"/>
    <property type="project" value="EnsemblFungi"/>
</dbReference>
<dbReference type="GO" id="GO:0005634">
    <property type="term" value="C:nucleus"/>
    <property type="evidence" value="ECO:0007669"/>
    <property type="project" value="UniProtKB-SubCell"/>
</dbReference>
<dbReference type="Pfam" id="PF04857">
    <property type="entry name" value="CAF1"/>
    <property type="match status" value="2"/>
</dbReference>
<dbReference type="InterPro" id="IPR036397">
    <property type="entry name" value="RNaseH_sf"/>
</dbReference>
<dbReference type="OrthoDB" id="1164111at2759"/>
<comment type="similarity">
    <text evidence="4">Belongs to the CAF1 family.</text>
</comment>
<dbReference type="AlphaFoldDB" id="A0A1E4TUV3"/>
<evidence type="ECO:0000256" key="15">
    <source>
        <dbReference type="SAM" id="Coils"/>
    </source>
</evidence>
<evidence type="ECO:0000256" key="7">
    <source>
        <dbReference type="ARBA" id="ARBA00022722"/>
    </source>
</evidence>
<dbReference type="InterPro" id="IPR006941">
    <property type="entry name" value="RNase_CAF1"/>
</dbReference>